<dbReference type="GO" id="GO:0004222">
    <property type="term" value="F:metalloendopeptidase activity"/>
    <property type="evidence" value="ECO:0007669"/>
    <property type="project" value="InterPro"/>
</dbReference>
<dbReference type="EMBL" id="JADMCD010000004">
    <property type="protein sequence ID" value="MBF8641100.1"/>
    <property type="molecule type" value="Genomic_DNA"/>
</dbReference>
<evidence type="ECO:0000256" key="6">
    <source>
        <dbReference type="ARBA" id="ARBA00023049"/>
    </source>
</evidence>
<protein>
    <submittedName>
        <fullName evidence="9">M48 family metalloprotease</fullName>
    </submittedName>
</protein>
<evidence type="ECO:0000256" key="4">
    <source>
        <dbReference type="ARBA" id="ARBA00022801"/>
    </source>
</evidence>
<keyword evidence="12" id="KW-1185">Reference proteome</keyword>
<dbReference type="RefSeq" id="WP_010796098.1">
    <property type="nucleotide sequence ID" value="NZ_CP069262.1"/>
</dbReference>
<evidence type="ECO:0000259" key="8">
    <source>
        <dbReference type="Pfam" id="PF01435"/>
    </source>
</evidence>
<dbReference type="AlphaFoldDB" id="A0A2X2D3H1"/>
<evidence type="ECO:0000256" key="5">
    <source>
        <dbReference type="ARBA" id="ARBA00022833"/>
    </source>
</evidence>
<proteinExistence type="predicted"/>
<dbReference type="CDD" id="cd07328">
    <property type="entry name" value="M48_Ste24p_like"/>
    <property type="match status" value="1"/>
</dbReference>
<keyword evidence="3" id="KW-0479">Metal-binding</keyword>
<evidence type="ECO:0000256" key="3">
    <source>
        <dbReference type="ARBA" id="ARBA00022723"/>
    </source>
</evidence>
<keyword evidence="7" id="KW-0472">Membrane</keyword>
<dbReference type="Proteomes" id="UP000626180">
    <property type="component" value="Unassembled WGS sequence"/>
</dbReference>
<dbReference type="GO" id="GO:0006508">
    <property type="term" value="P:proteolysis"/>
    <property type="evidence" value="ECO:0007669"/>
    <property type="project" value="UniProtKB-KW"/>
</dbReference>
<dbReference type="Pfam" id="PF01435">
    <property type="entry name" value="Peptidase_M48"/>
    <property type="match status" value="1"/>
</dbReference>
<organism evidence="10 11">
    <name type="scientific">Pseudomonas luteola</name>
    <dbReference type="NCBI Taxonomy" id="47886"/>
    <lineage>
        <taxon>Bacteria</taxon>
        <taxon>Pseudomonadati</taxon>
        <taxon>Pseudomonadota</taxon>
        <taxon>Gammaproteobacteria</taxon>
        <taxon>Pseudomonadales</taxon>
        <taxon>Pseudomonadaceae</taxon>
        <taxon>Pseudomonas</taxon>
    </lineage>
</organism>
<reference evidence="10 11" key="1">
    <citation type="submission" date="2018-06" db="EMBL/GenBank/DDBJ databases">
        <authorList>
            <consortium name="Pathogen Informatics"/>
            <person name="Doyle S."/>
        </authorList>
    </citation>
    <scope>NUCLEOTIDE SEQUENCE [LARGE SCALE GENOMIC DNA]</scope>
    <source>
        <strain evidence="10 11">NCTC11842</strain>
    </source>
</reference>
<gene>
    <name evidence="9" type="ORF">IRZ65_10430</name>
    <name evidence="10" type="ORF">NCTC11842_04352</name>
</gene>
<evidence type="ECO:0000313" key="12">
    <source>
        <dbReference type="Proteomes" id="UP000626180"/>
    </source>
</evidence>
<feature type="domain" description="Peptidase M48" evidence="8">
    <location>
        <begin position="205"/>
        <end position="415"/>
    </location>
</feature>
<keyword evidence="6 9" id="KW-0482">Metalloprotease</keyword>
<feature type="transmembrane region" description="Helical" evidence="7">
    <location>
        <begin position="75"/>
        <end position="105"/>
    </location>
</feature>
<evidence type="ECO:0000313" key="11">
    <source>
        <dbReference type="Proteomes" id="UP000250443"/>
    </source>
</evidence>
<keyword evidence="4" id="KW-0378">Hydrolase</keyword>
<evidence type="ECO:0000256" key="2">
    <source>
        <dbReference type="ARBA" id="ARBA00022670"/>
    </source>
</evidence>
<comment type="cofactor">
    <cofactor evidence="1">
        <name>Zn(2+)</name>
        <dbReference type="ChEBI" id="CHEBI:29105"/>
    </cofactor>
</comment>
<evidence type="ECO:0000313" key="9">
    <source>
        <dbReference type="EMBL" id="MBF8641100.1"/>
    </source>
</evidence>
<evidence type="ECO:0000313" key="10">
    <source>
        <dbReference type="EMBL" id="SPZ12236.1"/>
    </source>
</evidence>
<keyword evidence="7" id="KW-1133">Transmembrane helix</keyword>
<evidence type="ECO:0000256" key="7">
    <source>
        <dbReference type="SAM" id="Phobius"/>
    </source>
</evidence>
<dbReference type="Proteomes" id="UP000250443">
    <property type="component" value="Unassembled WGS sequence"/>
</dbReference>
<reference evidence="9 12" key="2">
    <citation type="submission" date="2020-10" db="EMBL/GenBank/DDBJ databases">
        <title>Genome sequences of Pseudomonas isolates.</title>
        <authorList>
            <person name="Wessels L."/>
            <person name="Reich F."/>
            <person name="Hammerl J."/>
        </authorList>
    </citation>
    <scope>NUCLEOTIDE SEQUENCE [LARGE SCALE GENOMIC DNA]</scope>
    <source>
        <strain evidence="9 12">20-MO00624-0</strain>
    </source>
</reference>
<dbReference type="EMBL" id="UAUF01000014">
    <property type="protein sequence ID" value="SPZ12236.1"/>
    <property type="molecule type" value="Genomic_DNA"/>
</dbReference>
<keyword evidence="7" id="KW-0812">Transmembrane</keyword>
<keyword evidence="2" id="KW-0645">Protease</keyword>
<name>A0A2X2D3H1_PSELU</name>
<accession>A0A2X2D3H1</accession>
<dbReference type="Gene3D" id="3.30.2010.10">
    <property type="entry name" value="Metalloproteases ('zincins'), catalytic domain"/>
    <property type="match status" value="1"/>
</dbReference>
<keyword evidence="5" id="KW-0862">Zinc</keyword>
<sequence>MSHTDLAISGEELTPRAPKDLAADLLQQIGLDVQPAEPAEPASSSFAEATHASSSASPALSEVLPRSPFSLLHMLHLVLVVTGCAAIVLFYVAVVTVIAALLFIALPALDVQSLTSVELPEWGPLAVKSFLACLGGFILFFTAKPVFTARRREKPAVILAPGQEPALWEFVVPLCTAMQVRTPIEIHLSNEVDAKVHLASGWKGLVKGDVTLTLGLPLAAGFSRQQLAGVLAHEFGHCARRFNMRCYYFINFCNAWLDQRAHFKDALGERLKHLSEAETSRVTNLGVLVARIGMRLPRQLLHHCFLLSYRFSKPACKRLELEADRYAAQIAGSDTFRAATLHHHALRWAFRQADRQNVSTWSEGALLADMPQAAALGATRLDIETQRRLEAKLRDRQRYWRVHPADVERIEAAEALGSTALITDASPATGLFEYFSQYCRQVTTAYYQKLGLDVSLTQFREANAATFDMDQNNETAFLNKWTLGQWADLPWLPLHAPAGKEKATMDWAAVISVLKNRTEETGLNWQHAQKEVQRRFTLAYCDELNAHQITNHIHGVNTFDPERYLNEYRNIDTWQSPARTVMSDVAALLRQRIDLTLKSHHPGHAQARDLAQLLFSLTELYPDYERLRESQLLVKEYNSLHRLQGSMQTHQLSHYALLDFRTRTQRLVKQAEAIKQYILPGESIGGYLKQQHPYLEAEAGPLLDFYQKSDALLEAFTYCYRYTFNLLAKWCLEAEAAKRL</sequence>
<dbReference type="GO" id="GO:0046872">
    <property type="term" value="F:metal ion binding"/>
    <property type="evidence" value="ECO:0007669"/>
    <property type="project" value="UniProtKB-KW"/>
</dbReference>
<dbReference type="InterPro" id="IPR001915">
    <property type="entry name" value="Peptidase_M48"/>
</dbReference>
<evidence type="ECO:0000256" key="1">
    <source>
        <dbReference type="ARBA" id="ARBA00001947"/>
    </source>
</evidence>